<dbReference type="Proteomes" id="UP000481861">
    <property type="component" value="Unassembled WGS sequence"/>
</dbReference>
<evidence type="ECO:0000256" key="1">
    <source>
        <dbReference type="SAM" id="MobiDB-lite"/>
    </source>
</evidence>
<evidence type="ECO:0000313" key="2">
    <source>
        <dbReference type="EMBL" id="KAF2872434.1"/>
    </source>
</evidence>
<evidence type="ECO:0000313" key="3">
    <source>
        <dbReference type="Proteomes" id="UP000481861"/>
    </source>
</evidence>
<gene>
    <name evidence="2" type="ORF">BDV95DRAFT_593811</name>
</gene>
<feature type="compositionally biased region" description="Low complexity" evidence="1">
    <location>
        <begin position="40"/>
        <end position="75"/>
    </location>
</feature>
<accession>A0A7C8I774</accession>
<protein>
    <submittedName>
        <fullName evidence="2">Uncharacterized protein</fullName>
    </submittedName>
</protein>
<sequence>MPIRRAHHTTTTPHTTRATRTTARPSLKTRLLGPRRSARHTPAATTTTTTTTRTTRTTHAAHPTTRTTHAAHPTTGVHHQKRRPSMGDKISGALTRIKGTLTGRSGKKAAGTRRMNGTDGRGARRTVY</sequence>
<feature type="region of interest" description="Disordered" evidence="1">
    <location>
        <begin position="1"/>
        <end position="128"/>
    </location>
</feature>
<reference evidence="2 3" key="1">
    <citation type="submission" date="2020-01" db="EMBL/GenBank/DDBJ databases">
        <authorList>
            <consortium name="DOE Joint Genome Institute"/>
            <person name="Haridas S."/>
            <person name="Albert R."/>
            <person name="Binder M."/>
            <person name="Bloem J."/>
            <person name="Labutti K."/>
            <person name="Salamov A."/>
            <person name="Andreopoulos B."/>
            <person name="Baker S.E."/>
            <person name="Barry K."/>
            <person name="Bills G."/>
            <person name="Bluhm B.H."/>
            <person name="Cannon C."/>
            <person name="Castanera R."/>
            <person name="Culley D.E."/>
            <person name="Daum C."/>
            <person name="Ezra D."/>
            <person name="Gonzalez J.B."/>
            <person name="Henrissat B."/>
            <person name="Kuo A."/>
            <person name="Liang C."/>
            <person name="Lipzen A."/>
            <person name="Lutzoni F."/>
            <person name="Magnuson J."/>
            <person name="Mondo S."/>
            <person name="Nolan M."/>
            <person name="Ohm R."/>
            <person name="Pangilinan J."/>
            <person name="Park H.-J.H."/>
            <person name="Ramirez L."/>
            <person name="Alfaro M."/>
            <person name="Sun H."/>
            <person name="Tritt A."/>
            <person name="Yoshinaga Y."/>
            <person name="Zwiers L.-H.L."/>
            <person name="Turgeon B.G."/>
            <person name="Goodwin S.B."/>
            <person name="Spatafora J.W."/>
            <person name="Crous P.W."/>
            <person name="Grigoriev I.V."/>
        </authorList>
    </citation>
    <scope>NUCLEOTIDE SEQUENCE [LARGE SCALE GENOMIC DNA]</scope>
    <source>
        <strain evidence="2 3">CBS 611.86</strain>
    </source>
</reference>
<dbReference type="EMBL" id="JAADJZ010000009">
    <property type="protein sequence ID" value="KAF2872434.1"/>
    <property type="molecule type" value="Genomic_DNA"/>
</dbReference>
<keyword evidence="3" id="KW-1185">Reference proteome</keyword>
<dbReference type="AlphaFoldDB" id="A0A7C8I774"/>
<organism evidence="2 3">
    <name type="scientific">Massariosphaeria phaeospora</name>
    <dbReference type="NCBI Taxonomy" id="100035"/>
    <lineage>
        <taxon>Eukaryota</taxon>
        <taxon>Fungi</taxon>
        <taxon>Dikarya</taxon>
        <taxon>Ascomycota</taxon>
        <taxon>Pezizomycotina</taxon>
        <taxon>Dothideomycetes</taxon>
        <taxon>Pleosporomycetidae</taxon>
        <taxon>Pleosporales</taxon>
        <taxon>Pleosporales incertae sedis</taxon>
        <taxon>Massariosphaeria</taxon>
    </lineage>
</organism>
<comment type="caution">
    <text evidence="2">The sequence shown here is derived from an EMBL/GenBank/DDBJ whole genome shotgun (WGS) entry which is preliminary data.</text>
</comment>
<proteinExistence type="predicted"/>
<feature type="compositionally biased region" description="Low complexity" evidence="1">
    <location>
        <begin position="9"/>
        <end position="25"/>
    </location>
</feature>
<dbReference type="OrthoDB" id="5426707at2759"/>
<name>A0A7C8I774_9PLEO</name>